<dbReference type="Proteomes" id="UP001602322">
    <property type="component" value="Unassembled WGS sequence"/>
</dbReference>
<evidence type="ECO:0000313" key="1">
    <source>
        <dbReference type="EMBL" id="MFF5900138.1"/>
    </source>
</evidence>
<dbReference type="RefSeq" id="WP_387907868.1">
    <property type="nucleotide sequence ID" value="NZ_JBIBEG010000011.1"/>
</dbReference>
<organism evidence="1 2">
    <name type="scientific">Streptomyces argenteolus</name>
    <dbReference type="NCBI Taxonomy" id="67274"/>
    <lineage>
        <taxon>Bacteria</taxon>
        <taxon>Bacillati</taxon>
        <taxon>Actinomycetota</taxon>
        <taxon>Actinomycetes</taxon>
        <taxon>Kitasatosporales</taxon>
        <taxon>Streptomycetaceae</taxon>
        <taxon>Streptomyces</taxon>
    </lineage>
</organism>
<proteinExistence type="predicted"/>
<evidence type="ECO:0008006" key="3">
    <source>
        <dbReference type="Google" id="ProtNLM"/>
    </source>
</evidence>
<reference evidence="1 2" key="1">
    <citation type="submission" date="2024-10" db="EMBL/GenBank/DDBJ databases">
        <title>The Natural Products Discovery Center: Release of the First 8490 Sequenced Strains for Exploring Actinobacteria Biosynthetic Diversity.</title>
        <authorList>
            <person name="Kalkreuter E."/>
            <person name="Kautsar S.A."/>
            <person name="Yang D."/>
            <person name="Bader C.D."/>
            <person name="Teijaro C.N."/>
            <person name="Fluegel L."/>
            <person name="Davis C.M."/>
            <person name="Simpson J.R."/>
            <person name="Lauterbach L."/>
            <person name="Steele A.D."/>
            <person name="Gui C."/>
            <person name="Meng S."/>
            <person name="Li G."/>
            <person name="Viehrig K."/>
            <person name="Ye F."/>
            <person name="Su P."/>
            <person name="Kiefer A.F."/>
            <person name="Nichols A."/>
            <person name="Cepeda A.J."/>
            <person name="Yan W."/>
            <person name="Fan B."/>
            <person name="Jiang Y."/>
            <person name="Adhikari A."/>
            <person name="Zheng C.-J."/>
            <person name="Schuster L."/>
            <person name="Cowan T.M."/>
            <person name="Smanski M.J."/>
            <person name="Chevrette M.G."/>
            <person name="De Carvalho L.P.S."/>
            <person name="Shen B."/>
        </authorList>
    </citation>
    <scope>NUCLEOTIDE SEQUENCE [LARGE SCALE GENOMIC DNA]</scope>
    <source>
        <strain evidence="1 2">NPDC012540</strain>
    </source>
</reference>
<name>A0ABW6XEH3_9ACTN</name>
<dbReference type="InterPro" id="IPR016084">
    <property type="entry name" value="Haem_Oase-like_multi-hlx"/>
</dbReference>
<evidence type="ECO:0000313" key="2">
    <source>
        <dbReference type="Proteomes" id="UP001602322"/>
    </source>
</evidence>
<dbReference type="Gene3D" id="1.20.910.10">
    <property type="entry name" value="Heme oxygenase-like"/>
    <property type="match status" value="1"/>
</dbReference>
<accession>A0ABW6XEH3</accession>
<comment type="caution">
    <text evidence="1">The sequence shown here is derived from an EMBL/GenBank/DDBJ whole genome shotgun (WGS) entry which is preliminary data.</text>
</comment>
<sequence length="233" mass="26022">MLAVIAAINKRKKGLAQHPFLASLTNAGIDSRRRMAFAPCLAPFVLGFADINTMGLRNDAVKDDDRLQALVNGHTREDDHHWGMYLDDLETLGYNRPARPTETIRFLWGDHCRDTRRLTYRLFALAEQATPPLRIALVEAVEATGFIAWRAFLKASEAYTADTGNVLRYFGPEHAALETGHAVGADDIDNELRDIDLGAQRPTALAMVDEVFDLFVSMLDEQLAYARHQVLQG</sequence>
<keyword evidence="2" id="KW-1185">Reference proteome</keyword>
<dbReference type="EMBL" id="JBIBEG010000011">
    <property type="protein sequence ID" value="MFF5900138.1"/>
    <property type="molecule type" value="Genomic_DNA"/>
</dbReference>
<protein>
    <recommendedName>
        <fullName evidence="3">Heme oxygenase-like protein</fullName>
    </recommendedName>
</protein>
<gene>
    <name evidence="1" type="ORF">ACFY8O_30000</name>
</gene>